<dbReference type="AlphaFoldDB" id="A0A1Z4BZH4"/>
<reference evidence="2 3" key="1">
    <citation type="submission" date="2017-06" db="EMBL/GenBank/DDBJ databases">
        <title>Genome Sequencing of the methanotroph Methylovulum psychrotolerants str. HV10-M2 isolated from a high-altitude environment.</title>
        <authorList>
            <person name="Mateos-Rivera A."/>
        </authorList>
    </citation>
    <scope>NUCLEOTIDE SEQUENCE [LARGE SCALE GENOMIC DNA]</scope>
    <source>
        <strain evidence="2 3">HV10_M2</strain>
    </source>
</reference>
<gene>
    <name evidence="2" type="ORF">CEK71_11715</name>
</gene>
<dbReference type="EMBL" id="CP022129">
    <property type="protein sequence ID" value="ASF46687.1"/>
    <property type="molecule type" value="Genomic_DNA"/>
</dbReference>
<keyword evidence="3" id="KW-1185">Reference proteome</keyword>
<organism evidence="2 3">
    <name type="scientific">Methylovulum psychrotolerans</name>
    <dbReference type="NCBI Taxonomy" id="1704499"/>
    <lineage>
        <taxon>Bacteria</taxon>
        <taxon>Pseudomonadati</taxon>
        <taxon>Pseudomonadota</taxon>
        <taxon>Gammaproteobacteria</taxon>
        <taxon>Methylococcales</taxon>
        <taxon>Methylococcaceae</taxon>
        <taxon>Methylovulum</taxon>
    </lineage>
</organism>
<keyword evidence="2" id="KW-0808">Transferase</keyword>
<dbReference type="InterPro" id="IPR041698">
    <property type="entry name" value="Methyltransf_25"/>
</dbReference>
<dbReference type="PANTHER" id="PTHR43591">
    <property type="entry name" value="METHYLTRANSFERASE"/>
    <property type="match status" value="1"/>
</dbReference>
<dbReference type="GO" id="GO:0032259">
    <property type="term" value="P:methylation"/>
    <property type="evidence" value="ECO:0007669"/>
    <property type="project" value="UniProtKB-KW"/>
</dbReference>
<accession>A0A1Z4BZH4</accession>
<evidence type="ECO:0000313" key="2">
    <source>
        <dbReference type="EMBL" id="ASF46687.1"/>
    </source>
</evidence>
<dbReference type="OrthoDB" id="9778766at2"/>
<name>A0A1Z4BZH4_9GAMM</name>
<sequence>MHRQLEPELMEDPEQVEAYAQADFSQAHSDFIRRLQSVVSDVYQGVALDLGCGAGDISRRFANAYPNSQVHAVDGSAAMLAYAQNPLLCPQPETIRYIFGRLPVVILPQSDYGIIFSNSLLHHLPDPQILWQTVRQYARRGTRVIVMDLLRPDSPATAQRLVDSYAGNEPDILRRDFYHSLLAAFSLEEITAQLTAAQLPLSVSQTSDRHVFIAGVMA</sequence>
<dbReference type="PANTHER" id="PTHR43591:SF24">
    <property type="entry name" value="2-METHOXY-6-POLYPRENYL-1,4-BENZOQUINOL METHYLASE, MITOCHONDRIAL"/>
    <property type="match status" value="1"/>
</dbReference>
<dbReference type="Pfam" id="PF13649">
    <property type="entry name" value="Methyltransf_25"/>
    <property type="match status" value="1"/>
</dbReference>
<proteinExistence type="predicted"/>
<dbReference type="CDD" id="cd02440">
    <property type="entry name" value="AdoMet_MTases"/>
    <property type="match status" value="1"/>
</dbReference>
<evidence type="ECO:0000313" key="3">
    <source>
        <dbReference type="Proteomes" id="UP000197019"/>
    </source>
</evidence>
<dbReference type="Gene3D" id="3.40.50.150">
    <property type="entry name" value="Vaccinia Virus protein VP39"/>
    <property type="match status" value="1"/>
</dbReference>
<dbReference type="Proteomes" id="UP000197019">
    <property type="component" value="Chromosome"/>
</dbReference>
<dbReference type="SUPFAM" id="SSF53335">
    <property type="entry name" value="S-adenosyl-L-methionine-dependent methyltransferases"/>
    <property type="match status" value="1"/>
</dbReference>
<evidence type="ECO:0000259" key="1">
    <source>
        <dbReference type="Pfam" id="PF13649"/>
    </source>
</evidence>
<feature type="domain" description="Methyltransferase" evidence="1">
    <location>
        <begin position="48"/>
        <end position="133"/>
    </location>
</feature>
<protein>
    <submittedName>
        <fullName evidence="2">SAM-dependent methyltransferase</fullName>
    </submittedName>
</protein>
<dbReference type="RefSeq" id="WP_088619559.1">
    <property type="nucleotide sequence ID" value="NZ_CP022129.1"/>
</dbReference>
<keyword evidence="2" id="KW-0489">Methyltransferase</keyword>
<dbReference type="InterPro" id="IPR029063">
    <property type="entry name" value="SAM-dependent_MTases_sf"/>
</dbReference>
<dbReference type="KEGG" id="mpsy:CEK71_11715"/>
<dbReference type="GO" id="GO:0008168">
    <property type="term" value="F:methyltransferase activity"/>
    <property type="evidence" value="ECO:0007669"/>
    <property type="project" value="UniProtKB-KW"/>
</dbReference>